<dbReference type="STRING" id="70601.gene:9377337"/>
<dbReference type="AlphaFoldDB" id="O73968"/>
<name>O73968_PYRHO</name>
<keyword evidence="3" id="KW-1185">Reference proteome</keyword>
<feature type="region of interest" description="Disordered" evidence="1">
    <location>
        <begin position="34"/>
        <end position="55"/>
    </location>
</feature>
<evidence type="ECO:0000313" key="3">
    <source>
        <dbReference type="Proteomes" id="UP000000752"/>
    </source>
</evidence>
<sequence length="55" mass="5964">MNPLEYKKVSLTPLGVALSIKSKGFSMRPTLKGQGFQVSNHSFPKSPTSNEDAVL</sequence>
<evidence type="ECO:0000256" key="1">
    <source>
        <dbReference type="SAM" id="MobiDB-lite"/>
    </source>
</evidence>
<dbReference type="Proteomes" id="UP000000752">
    <property type="component" value="Chromosome"/>
</dbReference>
<accession>O73968</accession>
<protein>
    <submittedName>
        <fullName evidence="2">Uncharacterized protein</fullName>
    </submittedName>
</protein>
<dbReference type="EnsemblBacteria" id="BAA29492">
    <property type="protein sequence ID" value="BAA29492"/>
    <property type="gene ID" value="BAA29492"/>
</dbReference>
<dbReference type="KEGG" id="pho:PHS015"/>
<dbReference type="PIR" id="G71150">
    <property type="entry name" value="G71150"/>
</dbReference>
<gene>
    <name evidence="2" type="ORF">PHS015</name>
</gene>
<evidence type="ECO:0000313" key="2">
    <source>
        <dbReference type="EMBL" id="BAA29492.1"/>
    </source>
</evidence>
<feature type="compositionally biased region" description="Polar residues" evidence="1">
    <location>
        <begin position="36"/>
        <end position="55"/>
    </location>
</feature>
<dbReference type="EMBL" id="BA000001">
    <property type="protein sequence ID" value="BAA29492.1"/>
    <property type="molecule type" value="Genomic_DNA"/>
</dbReference>
<organism evidence="2 3">
    <name type="scientific">Pyrococcus horikoshii (strain ATCC 700860 / DSM 12428 / JCM 9974 / NBRC 100139 / OT-3)</name>
    <dbReference type="NCBI Taxonomy" id="70601"/>
    <lineage>
        <taxon>Archaea</taxon>
        <taxon>Methanobacteriati</taxon>
        <taxon>Methanobacteriota</taxon>
        <taxon>Thermococci</taxon>
        <taxon>Thermococcales</taxon>
        <taxon>Thermococcaceae</taxon>
        <taxon>Pyrococcus</taxon>
    </lineage>
</organism>
<proteinExistence type="predicted"/>
<reference evidence="2 3" key="1">
    <citation type="journal article" date="1998" name="DNA Res.">
        <title>Complete sequence and gene organization of the genome of a hyper-thermophilic archaebacterium, Pyrococcus horikoshii OT3.</title>
        <authorList>
            <person name="Kawarabayasi Y."/>
            <person name="Sawada M."/>
            <person name="Horikawa H."/>
            <person name="Haikawa Y."/>
            <person name="Hino Y."/>
            <person name="Yamamoto S."/>
            <person name="Sekine M."/>
            <person name="Baba S."/>
            <person name="Kosugi H."/>
            <person name="Hosoyama A."/>
            <person name="Nagai Y."/>
            <person name="Sakai M."/>
            <person name="Ogura K."/>
            <person name="Otuka R."/>
            <person name="Nakazawa H."/>
            <person name="Takamiya M."/>
            <person name="Ohfuku Y."/>
            <person name="Funahashi T."/>
            <person name="Tanaka T."/>
            <person name="Kudoh Y."/>
            <person name="Yamazaki J."/>
            <person name="Kushida N."/>
            <person name="Oguchi A."/>
            <person name="Aoki K."/>
            <person name="Nakamura Y."/>
            <person name="Robb T.F."/>
            <person name="Horikoshi K."/>
            <person name="Masuchi Y."/>
            <person name="Shizuya H."/>
            <person name="Kikuchi H."/>
        </authorList>
    </citation>
    <scope>NUCLEOTIDE SEQUENCE [LARGE SCALE GENOMIC DNA]</scope>
    <source>
        <strain evidence="3">ATCC 700860 / DSM 12428 / JCM 9974 / NBRC 100139 / OT-3</strain>
    </source>
</reference>